<evidence type="ECO:0000313" key="2">
    <source>
        <dbReference type="EMBL" id="KJZ04341.1"/>
    </source>
</evidence>
<dbReference type="CDD" id="cd00093">
    <property type="entry name" value="HTH_XRE"/>
    <property type="match status" value="1"/>
</dbReference>
<dbReference type="Proteomes" id="UP000033452">
    <property type="component" value="Unassembled WGS sequence"/>
</dbReference>
<dbReference type="EMBL" id="JXYA01000096">
    <property type="protein sequence ID" value="KJZ04341.1"/>
    <property type="molecule type" value="Genomic_DNA"/>
</dbReference>
<name>A0A0F4Q9F4_9GAMM</name>
<dbReference type="PATRIC" id="fig|43658.5.peg.4992"/>
<reference evidence="2 3" key="1">
    <citation type="journal article" date="2015" name="BMC Genomics">
        <title>Genome mining reveals unlocked bioactive potential of marine Gram-negative bacteria.</title>
        <authorList>
            <person name="Machado H."/>
            <person name="Sonnenschein E.C."/>
            <person name="Melchiorsen J."/>
            <person name="Gram L."/>
        </authorList>
    </citation>
    <scope>NUCLEOTIDE SEQUENCE [LARGE SCALE GENOMIC DNA]</scope>
    <source>
        <strain evidence="2 3">S2471</strain>
    </source>
</reference>
<dbReference type="InterPro" id="IPR010982">
    <property type="entry name" value="Lambda_DNA-bd_dom_sf"/>
</dbReference>
<proteinExistence type="predicted"/>
<evidence type="ECO:0000313" key="3">
    <source>
        <dbReference type="Proteomes" id="UP000033452"/>
    </source>
</evidence>
<protein>
    <recommendedName>
        <fullName evidence="1">HTH cro/C1-type domain-containing protein</fullName>
    </recommendedName>
</protein>
<organism evidence="2 3">
    <name type="scientific">Pseudoalteromonas rubra</name>
    <dbReference type="NCBI Taxonomy" id="43658"/>
    <lineage>
        <taxon>Bacteria</taxon>
        <taxon>Pseudomonadati</taxon>
        <taxon>Pseudomonadota</taxon>
        <taxon>Gammaproteobacteria</taxon>
        <taxon>Alteromonadales</taxon>
        <taxon>Pseudoalteromonadaceae</taxon>
        <taxon>Pseudoalteromonas</taxon>
    </lineage>
</organism>
<keyword evidence="3" id="KW-1185">Reference proteome</keyword>
<dbReference type="PROSITE" id="PS50943">
    <property type="entry name" value="HTH_CROC1"/>
    <property type="match status" value="1"/>
</dbReference>
<accession>A0A0F4Q9F4</accession>
<dbReference type="Pfam" id="PF01381">
    <property type="entry name" value="HTH_3"/>
    <property type="match status" value="1"/>
</dbReference>
<dbReference type="GO" id="GO:0003677">
    <property type="term" value="F:DNA binding"/>
    <property type="evidence" value="ECO:0007669"/>
    <property type="project" value="InterPro"/>
</dbReference>
<feature type="domain" description="HTH cro/C1-type" evidence="1">
    <location>
        <begin position="5"/>
        <end position="57"/>
    </location>
</feature>
<gene>
    <name evidence="2" type="ORF">TW77_23545</name>
</gene>
<dbReference type="Gene3D" id="1.10.260.40">
    <property type="entry name" value="lambda repressor-like DNA-binding domains"/>
    <property type="match status" value="1"/>
</dbReference>
<dbReference type="InterPro" id="IPR001387">
    <property type="entry name" value="Cro/C1-type_HTH"/>
</dbReference>
<dbReference type="SUPFAM" id="SSF47413">
    <property type="entry name" value="lambda repressor-like DNA-binding domains"/>
    <property type="match status" value="1"/>
</dbReference>
<dbReference type="SMART" id="SM00530">
    <property type="entry name" value="HTH_XRE"/>
    <property type="match status" value="1"/>
</dbReference>
<dbReference type="RefSeq" id="WP_046007412.1">
    <property type="nucleotide sequence ID" value="NZ_JXYA01000096.1"/>
</dbReference>
<comment type="caution">
    <text evidence="2">The sequence shown here is derived from an EMBL/GenBank/DDBJ whole genome shotgun (WGS) entry which is preliminary data.</text>
</comment>
<dbReference type="OrthoDB" id="3196789at2"/>
<evidence type="ECO:0000259" key="1">
    <source>
        <dbReference type="PROSITE" id="PS50943"/>
    </source>
</evidence>
<dbReference type="AlphaFoldDB" id="A0A0F4Q9F4"/>
<sequence>MNHFLIKERERLGLQQKEVYEIINVGKSTYYRWENGAPIPSDKLAELASLGFDVAYVVTGKRKQASGPDVGAVCFTQENLKNAIGAFLLNTAELGLLNKSPDASVNALINMAIYSLCKEVGETFEEDTSPISSSKVK</sequence>